<gene>
    <name evidence="15" type="ORF">EWE74_13015</name>
</gene>
<dbReference type="OrthoDB" id="9779408at2"/>
<dbReference type="InterPro" id="IPR015443">
    <property type="entry name" value="Aldose_1-epimerase"/>
</dbReference>
<dbReference type="GO" id="GO:0030246">
    <property type="term" value="F:carbohydrate binding"/>
    <property type="evidence" value="ECO:0007669"/>
    <property type="project" value="InterPro"/>
</dbReference>
<comment type="caution">
    <text evidence="15">The sequence shown here is derived from an EMBL/GenBank/DDBJ whole genome shotgun (WGS) entry which is preliminary data.</text>
</comment>
<evidence type="ECO:0000256" key="1">
    <source>
        <dbReference type="ARBA" id="ARBA00001913"/>
    </source>
</evidence>
<evidence type="ECO:0000256" key="12">
    <source>
        <dbReference type="PIRSR" id="PIRSR005096-1"/>
    </source>
</evidence>
<feature type="binding site" evidence="14">
    <location>
        <begin position="110"/>
        <end position="111"/>
    </location>
    <ligand>
        <name>beta-D-galactose</name>
        <dbReference type="ChEBI" id="CHEBI:27667"/>
    </ligand>
</feature>
<evidence type="ECO:0000256" key="10">
    <source>
        <dbReference type="ARBA" id="ARBA00023277"/>
    </source>
</evidence>
<evidence type="ECO:0000256" key="13">
    <source>
        <dbReference type="PIRSR" id="PIRSR005096-2"/>
    </source>
</evidence>
<dbReference type="PROSITE" id="PS51257">
    <property type="entry name" value="PROKAR_LIPOPROTEIN"/>
    <property type="match status" value="1"/>
</dbReference>
<evidence type="ECO:0000256" key="2">
    <source>
        <dbReference type="ARBA" id="ARBA00004496"/>
    </source>
</evidence>
<evidence type="ECO:0000256" key="11">
    <source>
        <dbReference type="PIRNR" id="PIRNR005096"/>
    </source>
</evidence>
<dbReference type="CDD" id="cd09019">
    <property type="entry name" value="galactose_mutarotase_like"/>
    <property type="match status" value="1"/>
</dbReference>
<dbReference type="RefSeq" id="WP_130141953.1">
    <property type="nucleotide sequence ID" value="NZ_SGIT01000002.1"/>
</dbReference>
<dbReference type="PANTHER" id="PTHR10091:SF0">
    <property type="entry name" value="GALACTOSE MUTAROTASE"/>
    <property type="match status" value="1"/>
</dbReference>
<comment type="cofactor">
    <cofactor evidence="1">
        <name>Ca(2+)</name>
        <dbReference type="ChEBI" id="CHEBI:29108"/>
    </cofactor>
</comment>
<comment type="subunit">
    <text evidence="5">Monomer.</text>
</comment>
<dbReference type="FunFam" id="2.70.98.10:FF:000003">
    <property type="entry name" value="Aldose 1-epimerase"/>
    <property type="match status" value="1"/>
</dbReference>
<evidence type="ECO:0000313" key="16">
    <source>
        <dbReference type="Proteomes" id="UP000292855"/>
    </source>
</evidence>
<reference evidence="15 16" key="1">
    <citation type="submission" date="2019-02" db="EMBL/GenBank/DDBJ databases">
        <authorList>
            <person name="Li Y."/>
        </authorList>
    </citation>
    <scope>NUCLEOTIDE SEQUENCE [LARGE SCALE GENOMIC DNA]</scope>
    <source>
        <strain evidence="15 16">30C10-4-7</strain>
    </source>
</reference>
<dbReference type="PIRSF" id="PIRSF005096">
    <property type="entry name" value="GALM"/>
    <property type="match status" value="1"/>
</dbReference>
<comment type="similarity">
    <text evidence="4 11">Belongs to the aldose epimerase family.</text>
</comment>
<evidence type="ECO:0000256" key="7">
    <source>
        <dbReference type="ARBA" id="ARBA00022553"/>
    </source>
</evidence>
<dbReference type="InterPro" id="IPR011013">
    <property type="entry name" value="Gal_mutarotase_sf_dom"/>
</dbReference>
<keyword evidence="10 11" id="KW-0119">Carbohydrate metabolism</keyword>
<dbReference type="InterPro" id="IPR014718">
    <property type="entry name" value="GH-type_carb-bd"/>
</dbReference>
<name>A0A4Q6XUJ3_9SPHI</name>
<sequence length="382" mass="42259">MKKNQINVLSVLIVVLVGACQNNVQEQKTASGLERKNFQRVINGQETDLFTLRNKSGAEICITNYGGRIVSLLVPDRDGQLQDVVLGFDNIQEYVDKPSSFGATVGRFANRIAYGKFVLDGDTISLDVNDGEHTIHGGAEGWRSQVFDAEQPADNSLILRYVSKDGEAGFPGEVNVKVTFTLNEENALKIDYLADTDKKTVINMTNHSFFNLSGNPEHTILDDVLLVNADSYTPLNEELITTGTIENVASTPFDFTDPISVRDALSRDSSHKQLQLAQGFDHNYVLRMDRNLGHVAATVYSPVTGISLDVYTTEPGMQVYTGNMLDGSRKGKGEITYHKQTGICLEPQHYPDSPNKPEWPTTILEPGEQYISTTIYQFGIQN</sequence>
<feature type="binding site" evidence="13">
    <location>
        <position position="281"/>
    </location>
    <ligand>
        <name>beta-D-galactose</name>
        <dbReference type="ChEBI" id="CHEBI:27667"/>
    </ligand>
</feature>
<keyword evidence="8" id="KW-0106">Calcium</keyword>
<evidence type="ECO:0000256" key="6">
    <source>
        <dbReference type="ARBA" id="ARBA00022490"/>
    </source>
</evidence>
<dbReference type="GO" id="GO:0004034">
    <property type="term" value="F:aldose 1-epimerase activity"/>
    <property type="evidence" value="ECO:0007669"/>
    <property type="project" value="UniProtKB-EC"/>
</dbReference>
<dbReference type="GO" id="GO:0005737">
    <property type="term" value="C:cytoplasm"/>
    <property type="evidence" value="ECO:0007669"/>
    <property type="project" value="UniProtKB-SubCell"/>
</dbReference>
<evidence type="ECO:0000256" key="4">
    <source>
        <dbReference type="ARBA" id="ARBA00006206"/>
    </source>
</evidence>
<dbReference type="NCBIfam" id="NF008277">
    <property type="entry name" value="PRK11055.1"/>
    <property type="match status" value="1"/>
</dbReference>
<comment type="subcellular location">
    <subcellularLocation>
        <location evidence="2">Cytoplasm</location>
    </subcellularLocation>
</comment>
<dbReference type="EC" id="5.1.3.3" evidence="11"/>
<dbReference type="InterPro" id="IPR047215">
    <property type="entry name" value="Galactose_mutarotase-like"/>
</dbReference>
<keyword evidence="6" id="KW-0963">Cytoplasm</keyword>
<evidence type="ECO:0000256" key="8">
    <source>
        <dbReference type="ARBA" id="ARBA00022837"/>
    </source>
</evidence>
<keyword evidence="16" id="KW-1185">Reference proteome</keyword>
<keyword evidence="7" id="KW-0597">Phosphoprotein</keyword>
<proteinExistence type="inferred from homology"/>
<evidence type="ECO:0000256" key="9">
    <source>
        <dbReference type="ARBA" id="ARBA00023235"/>
    </source>
</evidence>
<organism evidence="15 16">
    <name type="scientific">Sphingobacterium corticibacterium</name>
    <dbReference type="NCBI Taxonomy" id="2484746"/>
    <lineage>
        <taxon>Bacteria</taxon>
        <taxon>Pseudomonadati</taxon>
        <taxon>Bacteroidota</taxon>
        <taxon>Sphingobacteriia</taxon>
        <taxon>Sphingobacteriales</taxon>
        <taxon>Sphingobacteriaceae</taxon>
        <taxon>Sphingobacterium</taxon>
    </lineage>
</organism>
<evidence type="ECO:0000256" key="5">
    <source>
        <dbReference type="ARBA" id="ARBA00011245"/>
    </source>
</evidence>
<dbReference type="UniPathway" id="UPA00242"/>
<dbReference type="GO" id="GO:0033499">
    <property type="term" value="P:galactose catabolic process via UDP-galactose, Leloir pathway"/>
    <property type="evidence" value="ECO:0007669"/>
    <property type="project" value="TreeGrafter"/>
</dbReference>
<evidence type="ECO:0000313" key="15">
    <source>
        <dbReference type="EMBL" id="RZF60036.1"/>
    </source>
</evidence>
<comment type="catalytic activity">
    <reaction evidence="11">
        <text>alpha-D-glucose = beta-D-glucose</text>
        <dbReference type="Rhea" id="RHEA:10264"/>
        <dbReference type="ChEBI" id="CHEBI:15903"/>
        <dbReference type="ChEBI" id="CHEBI:17925"/>
        <dbReference type="EC" id="5.1.3.3"/>
    </reaction>
</comment>
<accession>A0A4Q6XUJ3</accession>
<feature type="active site" description="Proton donor" evidence="12">
    <location>
        <position position="207"/>
    </location>
</feature>
<dbReference type="SUPFAM" id="SSF74650">
    <property type="entry name" value="Galactose mutarotase-like"/>
    <property type="match status" value="1"/>
</dbReference>
<dbReference type="EMBL" id="SGIT01000002">
    <property type="protein sequence ID" value="RZF60036.1"/>
    <property type="molecule type" value="Genomic_DNA"/>
</dbReference>
<dbReference type="Gene3D" id="2.70.98.10">
    <property type="match status" value="1"/>
</dbReference>
<evidence type="ECO:0000256" key="3">
    <source>
        <dbReference type="ARBA" id="ARBA00005028"/>
    </source>
</evidence>
<dbReference type="Proteomes" id="UP000292855">
    <property type="component" value="Unassembled WGS sequence"/>
</dbReference>
<dbReference type="InterPro" id="IPR008183">
    <property type="entry name" value="Aldose_1/G6P_1-epimerase"/>
</dbReference>
<keyword evidence="9 11" id="KW-0413">Isomerase</keyword>
<dbReference type="Pfam" id="PF01263">
    <property type="entry name" value="Aldose_epim"/>
    <property type="match status" value="1"/>
</dbReference>
<protein>
    <recommendedName>
        <fullName evidence="11">Aldose 1-epimerase</fullName>
        <ecNumber evidence="11">5.1.3.3</ecNumber>
    </recommendedName>
</protein>
<feature type="active site" description="Proton acceptor" evidence="12">
    <location>
        <position position="346"/>
    </location>
</feature>
<dbReference type="PANTHER" id="PTHR10091">
    <property type="entry name" value="ALDOSE-1-EPIMERASE"/>
    <property type="match status" value="1"/>
</dbReference>
<evidence type="ECO:0000256" key="14">
    <source>
        <dbReference type="PIRSR" id="PIRSR005096-3"/>
    </source>
</evidence>
<dbReference type="GO" id="GO:0006006">
    <property type="term" value="P:glucose metabolic process"/>
    <property type="evidence" value="ECO:0007669"/>
    <property type="project" value="TreeGrafter"/>
</dbReference>
<comment type="pathway">
    <text evidence="3 11">Carbohydrate metabolism; hexose metabolism.</text>
</comment>
<dbReference type="AlphaFoldDB" id="A0A4Q6XUJ3"/>